<dbReference type="KEGG" id="pbap:Pla133_27420"/>
<dbReference type="AlphaFoldDB" id="A0A518BKZ9"/>
<gene>
    <name evidence="2" type="ORF">Pla133_27420</name>
</gene>
<organism evidence="2 3">
    <name type="scientific">Engelhardtia mirabilis</name>
    <dbReference type="NCBI Taxonomy" id="2528011"/>
    <lineage>
        <taxon>Bacteria</taxon>
        <taxon>Pseudomonadati</taxon>
        <taxon>Planctomycetota</taxon>
        <taxon>Planctomycetia</taxon>
        <taxon>Planctomycetia incertae sedis</taxon>
        <taxon>Engelhardtia</taxon>
    </lineage>
</organism>
<dbReference type="Proteomes" id="UP000316921">
    <property type="component" value="Chromosome"/>
</dbReference>
<evidence type="ECO:0000313" key="2">
    <source>
        <dbReference type="EMBL" id="QDU67654.1"/>
    </source>
</evidence>
<proteinExistence type="predicted"/>
<evidence type="ECO:0000256" key="1">
    <source>
        <dbReference type="SAM" id="MobiDB-lite"/>
    </source>
</evidence>
<sequence length="79" mass="8183">MIPPRGLEAIGSPPGGSSGEPRESATRPHASEIEAAGLAEGEFIFVPSRAALVALLRCHQDLWAALGKGPIILRGRGSK</sequence>
<reference evidence="2 3" key="1">
    <citation type="submission" date="2019-02" db="EMBL/GenBank/DDBJ databases">
        <title>Deep-cultivation of Planctomycetes and their phenomic and genomic characterization uncovers novel biology.</title>
        <authorList>
            <person name="Wiegand S."/>
            <person name="Jogler M."/>
            <person name="Boedeker C."/>
            <person name="Pinto D."/>
            <person name="Vollmers J."/>
            <person name="Rivas-Marin E."/>
            <person name="Kohn T."/>
            <person name="Peeters S.H."/>
            <person name="Heuer A."/>
            <person name="Rast P."/>
            <person name="Oberbeckmann S."/>
            <person name="Bunk B."/>
            <person name="Jeske O."/>
            <person name="Meyerdierks A."/>
            <person name="Storesund J.E."/>
            <person name="Kallscheuer N."/>
            <person name="Luecker S."/>
            <person name="Lage O.M."/>
            <person name="Pohl T."/>
            <person name="Merkel B.J."/>
            <person name="Hornburger P."/>
            <person name="Mueller R.-W."/>
            <person name="Bruemmer F."/>
            <person name="Labrenz M."/>
            <person name="Spormann A.M."/>
            <person name="Op den Camp H."/>
            <person name="Overmann J."/>
            <person name="Amann R."/>
            <person name="Jetten M.S.M."/>
            <person name="Mascher T."/>
            <person name="Medema M.H."/>
            <person name="Devos D.P."/>
            <person name="Kaster A.-K."/>
            <person name="Ovreas L."/>
            <person name="Rohde M."/>
            <person name="Galperin M.Y."/>
            <person name="Jogler C."/>
        </authorList>
    </citation>
    <scope>NUCLEOTIDE SEQUENCE [LARGE SCALE GENOMIC DNA]</scope>
    <source>
        <strain evidence="2 3">Pla133</strain>
    </source>
</reference>
<protein>
    <submittedName>
        <fullName evidence="2">Uncharacterized protein</fullName>
    </submittedName>
</protein>
<feature type="region of interest" description="Disordered" evidence="1">
    <location>
        <begin position="1"/>
        <end position="32"/>
    </location>
</feature>
<feature type="compositionally biased region" description="Basic and acidic residues" evidence="1">
    <location>
        <begin position="20"/>
        <end position="32"/>
    </location>
</feature>
<name>A0A518BKZ9_9BACT</name>
<accession>A0A518BKZ9</accession>
<keyword evidence="3" id="KW-1185">Reference proteome</keyword>
<dbReference type="EMBL" id="CP036287">
    <property type="protein sequence ID" value="QDU67654.1"/>
    <property type="molecule type" value="Genomic_DNA"/>
</dbReference>
<evidence type="ECO:0000313" key="3">
    <source>
        <dbReference type="Proteomes" id="UP000316921"/>
    </source>
</evidence>